<evidence type="ECO:0000256" key="14">
    <source>
        <dbReference type="ARBA" id="ARBA00024082"/>
    </source>
</evidence>
<dbReference type="Gene3D" id="1.20.120.1760">
    <property type="match status" value="1"/>
</dbReference>
<dbReference type="KEGG" id="tdf:H9L22_18020"/>
<dbReference type="UniPathway" id="UPA00220"/>
<feature type="binding site" evidence="17">
    <location>
        <position position="73"/>
    </location>
    <ligand>
        <name>a CDP-1,2-diacyl-sn-glycerol</name>
        <dbReference type="ChEBI" id="CHEBI:58332"/>
    </ligand>
</feature>
<dbReference type="RefSeq" id="WP_187721073.1">
    <property type="nucleotide sequence ID" value="NZ_BAABBL010000024.1"/>
</dbReference>
<evidence type="ECO:0000256" key="10">
    <source>
        <dbReference type="ARBA" id="ARBA00022842"/>
    </source>
</evidence>
<evidence type="ECO:0000313" key="20">
    <source>
        <dbReference type="EMBL" id="QNP55952.1"/>
    </source>
</evidence>
<feature type="binding site" evidence="17">
    <location>
        <position position="86"/>
    </location>
    <ligand>
        <name>Mg(2+)</name>
        <dbReference type="ChEBI" id="CHEBI:18420"/>
        <label>1</label>
    </ligand>
</feature>
<evidence type="ECO:0000256" key="5">
    <source>
        <dbReference type="ARBA" id="ARBA00011738"/>
    </source>
</evidence>
<evidence type="ECO:0000256" key="4">
    <source>
        <dbReference type="ARBA" id="ARBA00010441"/>
    </source>
</evidence>
<feature type="binding site" evidence="17">
    <location>
        <position position="65"/>
    </location>
    <ligand>
        <name>Mg(2+)</name>
        <dbReference type="ChEBI" id="CHEBI:18420"/>
        <label>1</label>
    </ligand>
</feature>
<protein>
    <recommendedName>
        <fullName evidence="14 17">Phosphatidylinositol phosphate synthase</fullName>
        <shortName evidence="17">PIP synthase</shortName>
        <ecNumber evidence="17">2.7.8.-</ecNumber>
    </recommendedName>
    <alternativeName>
        <fullName evidence="15 17">CDP-diacylglycerol--D-myo-inositol-3-phosphate 3-phosphatidyltransferase</fullName>
    </alternativeName>
</protein>
<keyword evidence="7 17" id="KW-0808">Transferase</keyword>
<feature type="active site" description="Proton acceptor" evidence="17">
    <location>
        <position position="90"/>
    </location>
</feature>
<evidence type="ECO:0000256" key="16">
    <source>
        <dbReference type="ARBA" id="ARBA00048865"/>
    </source>
</evidence>
<feature type="transmembrane region" description="Helical" evidence="17">
    <location>
        <begin position="151"/>
        <end position="179"/>
    </location>
</feature>
<evidence type="ECO:0000256" key="7">
    <source>
        <dbReference type="ARBA" id="ARBA00022679"/>
    </source>
</evidence>
<name>A0A7H0H5Y6_9ACTN</name>
<dbReference type="InterPro" id="IPR048254">
    <property type="entry name" value="CDP_ALCOHOL_P_TRANSF_CS"/>
</dbReference>
<sequence>MFSRLRSLYGRLLTPGARLLTRLGVTPSAVTVLGTVLVCVLALTLLPAGRLASGSALILLALLGDGLDGTMARLSGRETRFGAFLDSTLDRVADAAIFCGLAWWAFPGRPAVAATALAALVTGFLVSYARARAEAEGWDASVGLFERTDRLVVTLAAAFAVGVGAPDGVLVVALGIVAVGSAVTVGQRIGAALRAARAQTAAATADATSASVASVAADTTRSRSTPESS</sequence>
<keyword evidence="17" id="KW-0594">Phospholipid biosynthesis</keyword>
<dbReference type="InterPro" id="IPR044268">
    <property type="entry name" value="PIP_synthase_PgsA1"/>
</dbReference>
<dbReference type="HAMAP" id="MF_02241">
    <property type="entry name" value="PIP_synthase"/>
    <property type="match status" value="1"/>
</dbReference>
<keyword evidence="17" id="KW-1208">Phospholipid metabolism</keyword>
<comment type="catalytic activity">
    <reaction evidence="16 17">
        <text>a CDP-1,2-diacyl-sn-glycerol + 1D-myo-inositol 3-phosphate = a 1,2-diacyl-sn-glycero-3-phospho-(1D-myo-inositol-3-phosphate) + CMP + H(+)</text>
        <dbReference type="Rhea" id="RHEA:60504"/>
        <dbReference type="ChEBI" id="CHEBI:15378"/>
        <dbReference type="ChEBI" id="CHEBI:58088"/>
        <dbReference type="ChEBI" id="CHEBI:58332"/>
        <dbReference type="ChEBI" id="CHEBI:58401"/>
        <dbReference type="ChEBI" id="CHEBI:60377"/>
    </reaction>
</comment>
<comment type="subunit">
    <text evidence="5 17">Homodimer.</text>
</comment>
<keyword evidence="8 17" id="KW-0812">Transmembrane</keyword>
<feature type="transmembrane region" description="Helical" evidence="17">
    <location>
        <begin position="112"/>
        <end position="131"/>
    </location>
</feature>
<comment type="catalytic activity">
    <reaction evidence="13 17">
        <text>1,2-di-(9Z-octadecenoyl)-sn-glycero-3-cytidine-5'-diphosphate + 1D-myo-inositol 3-phosphate = 1,2-di-(9Z-octadecenoyl)-sn-glycero-3-phospho-(1D-myo-inositol-3-phosphate) + CMP + H(+)</text>
        <dbReference type="Rhea" id="RHEA:61216"/>
        <dbReference type="ChEBI" id="CHEBI:15378"/>
        <dbReference type="ChEBI" id="CHEBI:58401"/>
        <dbReference type="ChEBI" id="CHEBI:60377"/>
        <dbReference type="ChEBI" id="CHEBI:85356"/>
        <dbReference type="ChEBI" id="CHEBI:144472"/>
    </reaction>
</comment>
<feature type="transmembrane region" description="Helical" evidence="17">
    <location>
        <begin position="20"/>
        <end position="45"/>
    </location>
</feature>
<feature type="region of interest" description="Disordered" evidence="19">
    <location>
        <begin position="207"/>
        <end position="229"/>
    </location>
</feature>
<evidence type="ECO:0000256" key="19">
    <source>
        <dbReference type="SAM" id="MobiDB-lite"/>
    </source>
</evidence>
<comment type="cofactor">
    <cofactor evidence="17">
        <name>Mg(2+)</name>
        <dbReference type="ChEBI" id="CHEBI:18420"/>
    </cofactor>
    <text evidence="17">Contains a di-nuclear catalytic Mg(2+) center.</text>
</comment>
<dbReference type="InterPro" id="IPR043130">
    <property type="entry name" value="CDP-OH_PTrfase_TM_dom"/>
</dbReference>
<comment type="pathway">
    <text evidence="2 17">Phospholipid metabolism; phosphatidylinositol phosphate biosynthesis.</text>
</comment>
<proteinExistence type="inferred from homology"/>
<evidence type="ECO:0000256" key="6">
    <source>
        <dbReference type="ARBA" id="ARBA00022475"/>
    </source>
</evidence>
<evidence type="ECO:0000256" key="1">
    <source>
        <dbReference type="ARBA" id="ARBA00004651"/>
    </source>
</evidence>
<keyword evidence="17" id="KW-0443">Lipid metabolism</keyword>
<dbReference type="GO" id="GO:0008654">
    <property type="term" value="P:phospholipid biosynthetic process"/>
    <property type="evidence" value="ECO:0007669"/>
    <property type="project" value="UniProtKB-UniRule"/>
</dbReference>
<feature type="binding site" evidence="17">
    <location>
        <position position="69"/>
    </location>
    <ligand>
        <name>a CDP-1,2-diacyl-sn-glycerol</name>
        <dbReference type="ChEBI" id="CHEBI:58332"/>
    </ligand>
</feature>
<feature type="binding site" evidence="17">
    <location>
        <position position="68"/>
    </location>
    <ligand>
        <name>Mg(2+)</name>
        <dbReference type="ChEBI" id="CHEBI:18420"/>
        <label>1</label>
    </ligand>
</feature>
<evidence type="ECO:0000256" key="11">
    <source>
        <dbReference type="ARBA" id="ARBA00022989"/>
    </source>
</evidence>
<dbReference type="EMBL" id="CP060789">
    <property type="protein sequence ID" value="QNP55952.1"/>
    <property type="molecule type" value="Genomic_DNA"/>
</dbReference>
<comment type="function">
    <text evidence="17">Catalyzes the conjugation of the 1'-hydroxyl group of D-myo-inositol-3-phosphate (also named L-myo-inositol-1-phosphate) with a lipid tail of cytidine diphosphate diacylglycerol (CDP-DAG), forming phosphatidylinositol phosphate (PIP) and CMP. PIP is a precursor of phosphatidylinositol (PI) which is an essential lipid required for cell wall formation.</text>
</comment>
<keyword evidence="17" id="KW-0444">Lipid biosynthesis</keyword>
<dbReference type="AlphaFoldDB" id="A0A7H0H5Y6"/>
<dbReference type="GO" id="GO:0000287">
    <property type="term" value="F:magnesium ion binding"/>
    <property type="evidence" value="ECO:0007669"/>
    <property type="project" value="UniProtKB-UniRule"/>
</dbReference>
<keyword evidence="11 17" id="KW-1133">Transmembrane helix</keyword>
<dbReference type="InterPro" id="IPR000462">
    <property type="entry name" value="CDP-OH_P_trans"/>
</dbReference>
<evidence type="ECO:0000256" key="18">
    <source>
        <dbReference type="RuleBase" id="RU003750"/>
    </source>
</evidence>
<accession>A0A7H0H5Y6</accession>
<comment type="similarity">
    <text evidence="4 17 18">Belongs to the CDP-alcohol phosphatidyltransferase class-I family.</text>
</comment>
<dbReference type="EC" id="2.7.8.-" evidence="17"/>
<evidence type="ECO:0000256" key="9">
    <source>
        <dbReference type="ARBA" id="ARBA00022723"/>
    </source>
</evidence>
<feature type="binding site" evidence="17">
    <location>
        <position position="90"/>
    </location>
    <ligand>
        <name>Mg(2+)</name>
        <dbReference type="ChEBI" id="CHEBI:18420"/>
        <label>2</label>
    </ligand>
</feature>
<dbReference type="GO" id="GO:0016780">
    <property type="term" value="F:phosphotransferase activity, for other substituted phosphate groups"/>
    <property type="evidence" value="ECO:0007669"/>
    <property type="project" value="UniProtKB-UniRule"/>
</dbReference>
<keyword evidence="9 17" id="KW-0479">Metal-binding</keyword>
<evidence type="ECO:0000256" key="13">
    <source>
        <dbReference type="ARBA" id="ARBA00023935"/>
    </source>
</evidence>
<evidence type="ECO:0000256" key="12">
    <source>
        <dbReference type="ARBA" id="ARBA00023136"/>
    </source>
</evidence>
<evidence type="ECO:0000313" key="21">
    <source>
        <dbReference type="Proteomes" id="UP000516117"/>
    </source>
</evidence>
<dbReference type="Pfam" id="PF01066">
    <property type="entry name" value="CDP-OH_P_transf"/>
    <property type="match status" value="1"/>
</dbReference>
<feature type="compositionally biased region" description="Low complexity" evidence="19">
    <location>
        <begin position="207"/>
        <end position="219"/>
    </location>
</feature>
<keyword evidence="6 17" id="KW-1003">Cell membrane</keyword>
<evidence type="ECO:0000256" key="2">
    <source>
        <dbReference type="ARBA" id="ARBA00004805"/>
    </source>
</evidence>
<dbReference type="Proteomes" id="UP000516117">
    <property type="component" value="Chromosome"/>
</dbReference>
<comment type="subcellular location">
    <subcellularLocation>
        <location evidence="1 17">Cell membrane</location>
        <topology evidence="1 17">Multi-pass membrane protein</topology>
    </subcellularLocation>
</comment>
<evidence type="ECO:0000256" key="8">
    <source>
        <dbReference type="ARBA" id="ARBA00022692"/>
    </source>
</evidence>
<evidence type="ECO:0000256" key="17">
    <source>
        <dbReference type="HAMAP-Rule" id="MF_02241"/>
    </source>
</evidence>
<feature type="binding site" evidence="17">
    <location>
        <position position="79"/>
    </location>
    <ligand>
        <name>a CDP-1,2-diacyl-sn-glycerol</name>
        <dbReference type="ChEBI" id="CHEBI:58332"/>
    </ligand>
</feature>
<comment type="caution">
    <text evidence="17">Lacks conserved residue(s) required for the propagation of feature annotation.</text>
</comment>
<evidence type="ECO:0000256" key="15">
    <source>
        <dbReference type="ARBA" id="ARBA00033137"/>
    </source>
</evidence>
<dbReference type="GO" id="GO:0005886">
    <property type="term" value="C:plasma membrane"/>
    <property type="evidence" value="ECO:0007669"/>
    <property type="project" value="UniProtKB-SubCell"/>
</dbReference>
<keyword evidence="12 17" id="KW-0472">Membrane</keyword>
<dbReference type="PROSITE" id="PS00379">
    <property type="entry name" value="CDP_ALCOHOL_P_TRANSF"/>
    <property type="match status" value="1"/>
</dbReference>
<gene>
    <name evidence="20" type="ORF">H9L22_18020</name>
</gene>
<organism evidence="20 21">
    <name type="scientific">Tessaracoccus defluvii</name>
    <dbReference type="NCBI Taxonomy" id="1285901"/>
    <lineage>
        <taxon>Bacteria</taxon>
        <taxon>Bacillati</taxon>
        <taxon>Actinomycetota</taxon>
        <taxon>Actinomycetes</taxon>
        <taxon>Propionibacteriales</taxon>
        <taxon>Propionibacteriaceae</taxon>
        <taxon>Tessaracoccus</taxon>
    </lineage>
</organism>
<keyword evidence="21" id="KW-1185">Reference proteome</keyword>
<dbReference type="NCBIfam" id="NF045883">
    <property type="entry name" value="PIPSynth"/>
    <property type="match status" value="1"/>
</dbReference>
<comment type="pathway">
    <text evidence="3">Lipid metabolism.</text>
</comment>
<evidence type="ECO:0000256" key="3">
    <source>
        <dbReference type="ARBA" id="ARBA00005189"/>
    </source>
</evidence>
<keyword evidence="10 17" id="KW-0460">Magnesium</keyword>
<feature type="binding site" evidence="17">
    <location>
        <position position="86"/>
    </location>
    <ligand>
        <name>Mg(2+)</name>
        <dbReference type="ChEBI" id="CHEBI:18420"/>
        <label>2</label>
    </ligand>
</feature>
<reference evidence="20 21" key="1">
    <citation type="submission" date="2020-08" db="EMBL/GenBank/DDBJ databases">
        <title>Genome sequence of Tessaracoccus defluvii JCM 17540T.</title>
        <authorList>
            <person name="Hyun D.-W."/>
            <person name="Bae J.-W."/>
        </authorList>
    </citation>
    <scope>NUCLEOTIDE SEQUENCE [LARGE SCALE GENOMIC DNA]</scope>
    <source>
        <strain evidence="20 21">JCM 17540</strain>
    </source>
</reference>
<feature type="binding site" evidence="17">
    <location>
        <position position="65"/>
    </location>
    <ligand>
        <name>Mg(2+)</name>
        <dbReference type="ChEBI" id="CHEBI:18420"/>
        <label>2</label>
    </ligand>
</feature>